<gene>
    <name evidence="6" type="ORF">SAMN04489809_0203</name>
</gene>
<evidence type="ECO:0000259" key="5">
    <source>
        <dbReference type="PROSITE" id="PS50977"/>
    </source>
</evidence>
<keyword evidence="1" id="KW-0805">Transcription regulation</keyword>
<keyword evidence="2 4" id="KW-0238">DNA-binding</keyword>
<dbReference type="InterPro" id="IPR001647">
    <property type="entry name" value="HTH_TetR"/>
</dbReference>
<feature type="domain" description="HTH tetR-type" evidence="5">
    <location>
        <begin position="12"/>
        <end position="72"/>
    </location>
</feature>
<dbReference type="PRINTS" id="PR00455">
    <property type="entry name" value="HTHTETR"/>
</dbReference>
<sequence length="195" mass="20623">MNRTGRAGRPKASSRETLAEAACELFLERGYEATSIADITQRAGVSRSSFFNYFTSKSDVLWSGIDERIGVAAGALDDLGRNATGERVRGILQGIVDDFAPDPLALALRNAEAMALEVELVRETGVRLARLAAAVSRAACAAGIDVMRADVLGAAQAAAVLSALRVWAEEGAGRGTPESVLREALARVHDLPWGE</sequence>
<keyword evidence="3" id="KW-0804">Transcription</keyword>
<proteinExistence type="predicted"/>
<dbReference type="Pfam" id="PF00440">
    <property type="entry name" value="TetR_N"/>
    <property type="match status" value="1"/>
</dbReference>
<dbReference type="GO" id="GO:0000976">
    <property type="term" value="F:transcription cis-regulatory region binding"/>
    <property type="evidence" value="ECO:0007669"/>
    <property type="project" value="TreeGrafter"/>
</dbReference>
<dbReference type="InterPro" id="IPR050109">
    <property type="entry name" value="HTH-type_TetR-like_transc_reg"/>
</dbReference>
<dbReference type="PROSITE" id="PS50977">
    <property type="entry name" value="HTH_TETR_2"/>
    <property type="match status" value="1"/>
</dbReference>
<dbReference type="PANTHER" id="PTHR30055">
    <property type="entry name" value="HTH-TYPE TRANSCRIPTIONAL REGULATOR RUTR"/>
    <property type="match status" value="1"/>
</dbReference>
<reference evidence="6 7" key="1">
    <citation type="submission" date="2016-10" db="EMBL/GenBank/DDBJ databases">
        <authorList>
            <person name="de Groot N.N."/>
        </authorList>
    </citation>
    <scope>NUCLEOTIDE SEQUENCE [LARGE SCALE GENOMIC DNA]</scope>
    <source>
        <strain evidence="6 7">DSM 15019</strain>
    </source>
</reference>
<name>A0A1H1LNM6_9MICO</name>
<dbReference type="GeneID" id="36299252"/>
<protein>
    <submittedName>
        <fullName evidence="6">DNA-binding transcriptional regulator, AcrR family</fullName>
    </submittedName>
</protein>
<dbReference type="RefSeq" id="WP_060922213.1">
    <property type="nucleotide sequence ID" value="NZ_LT629770.1"/>
</dbReference>
<feature type="DNA-binding region" description="H-T-H motif" evidence="4">
    <location>
        <begin position="35"/>
        <end position="54"/>
    </location>
</feature>
<evidence type="ECO:0000313" key="7">
    <source>
        <dbReference type="Proteomes" id="UP000182126"/>
    </source>
</evidence>
<dbReference type="SUPFAM" id="SSF46689">
    <property type="entry name" value="Homeodomain-like"/>
    <property type="match status" value="1"/>
</dbReference>
<accession>A0A1H1LNM6</accession>
<dbReference type="EMBL" id="LT629770">
    <property type="protein sequence ID" value="SDR75675.1"/>
    <property type="molecule type" value="Genomic_DNA"/>
</dbReference>
<dbReference type="PANTHER" id="PTHR30055:SF234">
    <property type="entry name" value="HTH-TYPE TRANSCRIPTIONAL REGULATOR BETI"/>
    <property type="match status" value="1"/>
</dbReference>
<organism evidence="6 7">
    <name type="scientific">Microbacterium paraoxydans</name>
    <dbReference type="NCBI Taxonomy" id="199592"/>
    <lineage>
        <taxon>Bacteria</taxon>
        <taxon>Bacillati</taxon>
        <taxon>Actinomycetota</taxon>
        <taxon>Actinomycetes</taxon>
        <taxon>Micrococcales</taxon>
        <taxon>Microbacteriaceae</taxon>
        <taxon>Microbacterium</taxon>
    </lineage>
</organism>
<dbReference type="eggNOG" id="COG1309">
    <property type="taxonomic scope" value="Bacteria"/>
</dbReference>
<dbReference type="InterPro" id="IPR009057">
    <property type="entry name" value="Homeodomain-like_sf"/>
</dbReference>
<evidence type="ECO:0000256" key="2">
    <source>
        <dbReference type="ARBA" id="ARBA00023125"/>
    </source>
</evidence>
<dbReference type="Proteomes" id="UP000182126">
    <property type="component" value="Chromosome I"/>
</dbReference>
<dbReference type="AlphaFoldDB" id="A0A1H1LNM6"/>
<evidence type="ECO:0000256" key="1">
    <source>
        <dbReference type="ARBA" id="ARBA00023015"/>
    </source>
</evidence>
<dbReference type="GO" id="GO:0003700">
    <property type="term" value="F:DNA-binding transcription factor activity"/>
    <property type="evidence" value="ECO:0007669"/>
    <property type="project" value="TreeGrafter"/>
</dbReference>
<evidence type="ECO:0000313" key="6">
    <source>
        <dbReference type="EMBL" id="SDR75675.1"/>
    </source>
</evidence>
<dbReference type="Gene3D" id="1.10.357.10">
    <property type="entry name" value="Tetracycline Repressor, domain 2"/>
    <property type="match status" value="1"/>
</dbReference>
<evidence type="ECO:0000256" key="3">
    <source>
        <dbReference type="ARBA" id="ARBA00023163"/>
    </source>
</evidence>
<evidence type="ECO:0000256" key="4">
    <source>
        <dbReference type="PROSITE-ProRule" id="PRU00335"/>
    </source>
</evidence>